<organism evidence="1 2">
    <name type="scientific">Mesopusillimonas faecipullorum</name>
    <dbReference type="NCBI Taxonomy" id="2755040"/>
    <lineage>
        <taxon>Bacteria</taxon>
        <taxon>Pseudomonadati</taxon>
        <taxon>Pseudomonadota</taxon>
        <taxon>Betaproteobacteria</taxon>
        <taxon>Burkholderiales</taxon>
        <taxon>Alcaligenaceae</taxon>
        <taxon>Mesopusillimonas</taxon>
    </lineage>
</organism>
<name>A0ABS8C9H5_9BURK</name>
<evidence type="ECO:0008006" key="3">
    <source>
        <dbReference type="Google" id="ProtNLM"/>
    </source>
</evidence>
<proteinExistence type="predicted"/>
<dbReference type="PROSITE" id="PS51257">
    <property type="entry name" value="PROKAR_LIPOPROTEIN"/>
    <property type="match status" value="1"/>
</dbReference>
<dbReference type="RefSeq" id="WP_226952905.1">
    <property type="nucleotide sequence ID" value="NZ_JACDXW010000001.1"/>
</dbReference>
<gene>
    <name evidence="1" type="ORF">H0484_02785</name>
</gene>
<reference evidence="1 2" key="1">
    <citation type="submission" date="2020-07" db="EMBL/GenBank/DDBJ databases">
        <title>Pusillimonas sp. nov., isolated from poultry manure in Taiwan.</title>
        <authorList>
            <person name="Lin S.-Y."/>
            <person name="Tang Y.-S."/>
            <person name="Young C.-C."/>
        </authorList>
    </citation>
    <scope>NUCLEOTIDE SEQUENCE [LARGE SCALE GENOMIC DNA]</scope>
    <source>
        <strain evidence="1 2">CC-YST705</strain>
    </source>
</reference>
<dbReference type="Proteomes" id="UP000776983">
    <property type="component" value="Unassembled WGS sequence"/>
</dbReference>
<evidence type="ECO:0000313" key="1">
    <source>
        <dbReference type="EMBL" id="MCB5362681.1"/>
    </source>
</evidence>
<comment type="caution">
    <text evidence="1">The sequence shown here is derived from an EMBL/GenBank/DDBJ whole genome shotgun (WGS) entry which is preliminary data.</text>
</comment>
<sequence>MRFRLWCTVGLGLAIFLAGCGGKGVDKKLVTDSEADAYIARHTSRIASTTAELAQNAERLANDELQIKIATEELAKITFEPIGLKRDDFFRRSELEYTVHNGSKYDISSLGFDAWLFVDDEERSGRKCRFSGYYQYHNGLPQGKTLKNMSTSSGFDCRTWDTLEVKNAKKLFFRIDLDPQSVKDFAEKTIMPTLSIPTRSSYEQSIKRSEEAIAKAMAAKASLVME</sequence>
<protein>
    <recommendedName>
        <fullName evidence="3">Lipoprotein</fullName>
    </recommendedName>
</protein>
<accession>A0ABS8C9H5</accession>
<keyword evidence="2" id="KW-1185">Reference proteome</keyword>
<dbReference type="EMBL" id="JACDXW010000001">
    <property type="protein sequence ID" value="MCB5362681.1"/>
    <property type="molecule type" value="Genomic_DNA"/>
</dbReference>
<evidence type="ECO:0000313" key="2">
    <source>
        <dbReference type="Proteomes" id="UP000776983"/>
    </source>
</evidence>